<dbReference type="Gene3D" id="1.10.8.10">
    <property type="entry name" value="DNA helicase RuvA subunit, C-terminal domain"/>
    <property type="match status" value="1"/>
</dbReference>
<dbReference type="Pfam" id="PF19026">
    <property type="entry name" value="UBA_HYPK"/>
    <property type="match status" value="1"/>
</dbReference>
<evidence type="ECO:0000313" key="3">
    <source>
        <dbReference type="EMBL" id="KAJ4458649.1"/>
    </source>
</evidence>
<dbReference type="SMART" id="SM01407">
    <property type="entry name" value="NAC"/>
    <property type="match status" value="1"/>
</dbReference>
<feature type="domain" description="NAC-A/B" evidence="2">
    <location>
        <begin position="57"/>
        <end position="122"/>
    </location>
</feature>
<feature type="compositionally biased region" description="Basic and acidic residues" evidence="1">
    <location>
        <begin position="12"/>
        <end position="22"/>
    </location>
</feature>
<proteinExistence type="predicted"/>
<sequence>MSAEAKPVAEPAAEKPEEKKEESESEDDMPELEPSAPGAAPASGAAPSAAELKKKQKKAEKKARKLVQKLGLKPITGINRVTVKNEKNIVFAFSRPDVYKAPGSDTYIIFGEPKVEDIGARAQAAAAEQFKMPDFSALSQPGTEVPSLVPDEKKEAKEEKKEAAPEAPVDATGLNEADINTLIKQQNCSRADAVRVLRENEGDLVNAIMALQK</sequence>
<feature type="compositionally biased region" description="Basic residues" evidence="1">
    <location>
        <begin position="54"/>
        <end position="65"/>
    </location>
</feature>
<dbReference type="CDD" id="cd14278">
    <property type="entry name" value="UBA_NAC_like"/>
    <property type="match status" value="1"/>
</dbReference>
<feature type="compositionally biased region" description="Basic and acidic residues" evidence="1">
    <location>
        <begin position="150"/>
        <end position="164"/>
    </location>
</feature>
<name>A0ABQ8UHE0_9EUKA</name>
<dbReference type="InterPro" id="IPR016641">
    <property type="entry name" value="EGD2/NACA0like"/>
</dbReference>
<dbReference type="CDD" id="cd22054">
    <property type="entry name" value="NAC_NACA"/>
    <property type="match status" value="1"/>
</dbReference>
<dbReference type="Gene3D" id="2.20.70.30">
    <property type="entry name" value="Nascent polypeptide-associated complex domain"/>
    <property type="match status" value="1"/>
</dbReference>
<dbReference type="InterPro" id="IPR038187">
    <property type="entry name" value="NAC_A/B_dom_sf"/>
</dbReference>
<evidence type="ECO:0000256" key="1">
    <source>
        <dbReference type="SAM" id="MobiDB-lite"/>
    </source>
</evidence>
<dbReference type="EMBL" id="JAPMOS010000027">
    <property type="protein sequence ID" value="KAJ4458649.1"/>
    <property type="molecule type" value="Genomic_DNA"/>
</dbReference>
<accession>A0ABQ8UHE0</accession>
<dbReference type="InterPro" id="IPR002715">
    <property type="entry name" value="Nas_poly-pep-assoc_cplx_dom"/>
</dbReference>
<reference evidence="3" key="1">
    <citation type="journal article" date="2022" name="bioRxiv">
        <title>Genomics of Preaxostyla Flagellates Illuminates Evolutionary Transitions and the Path Towards Mitochondrial Loss.</title>
        <authorList>
            <person name="Novak L.V.F."/>
            <person name="Treitli S.C."/>
            <person name="Pyrih J."/>
            <person name="Halakuc P."/>
            <person name="Pipaliya S.V."/>
            <person name="Vacek V."/>
            <person name="Brzon O."/>
            <person name="Soukal P."/>
            <person name="Eme L."/>
            <person name="Dacks J.B."/>
            <person name="Karnkowska A."/>
            <person name="Elias M."/>
            <person name="Hampl V."/>
        </authorList>
    </citation>
    <scope>NUCLEOTIDE SEQUENCE</scope>
    <source>
        <strain evidence="3">RCP-MX</strain>
    </source>
</reference>
<feature type="region of interest" description="Disordered" evidence="1">
    <location>
        <begin position="133"/>
        <end position="172"/>
    </location>
</feature>
<comment type="caution">
    <text evidence="3">The sequence shown here is derived from an EMBL/GenBank/DDBJ whole genome shotgun (WGS) entry which is preliminary data.</text>
</comment>
<dbReference type="PIRSF" id="PIRSF015901">
    <property type="entry name" value="NAC_alpha"/>
    <property type="match status" value="1"/>
</dbReference>
<feature type="compositionally biased region" description="Low complexity" evidence="1">
    <location>
        <begin position="32"/>
        <end position="50"/>
    </location>
</feature>
<dbReference type="PANTHER" id="PTHR21713">
    <property type="entry name" value="NASCENT POLYPEPTIDE ASSOCIATED COMPLEX ALPHA SUBUNIT-RELATED"/>
    <property type="match status" value="1"/>
</dbReference>
<dbReference type="Pfam" id="PF01849">
    <property type="entry name" value="NAC"/>
    <property type="match status" value="1"/>
</dbReference>
<keyword evidence="4" id="KW-1185">Reference proteome</keyword>
<evidence type="ECO:0000259" key="2">
    <source>
        <dbReference type="PROSITE" id="PS51151"/>
    </source>
</evidence>
<organism evidence="3 4">
    <name type="scientific">Paratrimastix pyriformis</name>
    <dbReference type="NCBI Taxonomy" id="342808"/>
    <lineage>
        <taxon>Eukaryota</taxon>
        <taxon>Metamonada</taxon>
        <taxon>Preaxostyla</taxon>
        <taxon>Paratrimastigidae</taxon>
        <taxon>Paratrimastix</taxon>
    </lineage>
</organism>
<feature type="compositionally biased region" description="Low complexity" evidence="1">
    <location>
        <begin position="1"/>
        <end position="11"/>
    </location>
</feature>
<dbReference type="Proteomes" id="UP001141327">
    <property type="component" value="Unassembled WGS sequence"/>
</dbReference>
<protein>
    <submittedName>
        <fullName evidence="3">Nascent polypeptide-associated complex subunit alpha</fullName>
    </submittedName>
</protein>
<evidence type="ECO:0000313" key="4">
    <source>
        <dbReference type="Proteomes" id="UP001141327"/>
    </source>
</evidence>
<gene>
    <name evidence="3" type="ORF">PAPYR_5623</name>
</gene>
<dbReference type="PROSITE" id="PS51151">
    <property type="entry name" value="NAC_AB"/>
    <property type="match status" value="1"/>
</dbReference>
<dbReference type="InterPro" id="IPR044034">
    <property type="entry name" value="NAC-like_UBA"/>
</dbReference>
<feature type="region of interest" description="Disordered" evidence="1">
    <location>
        <begin position="1"/>
        <end position="65"/>
    </location>
</feature>